<name>A0A327VIR7_9BACT</name>
<evidence type="ECO:0000313" key="7">
    <source>
        <dbReference type="EMBL" id="RAJ73992.1"/>
    </source>
</evidence>
<keyword evidence="3" id="KW-0378">Hydrolase</keyword>
<gene>
    <name evidence="7" type="ORF">CLV59_111111</name>
</gene>
<evidence type="ECO:0000256" key="5">
    <source>
        <dbReference type="PIRSR" id="PIRSR617867-1"/>
    </source>
</evidence>
<evidence type="ECO:0000256" key="4">
    <source>
        <dbReference type="ARBA" id="ARBA00022912"/>
    </source>
</evidence>
<organism evidence="7 8">
    <name type="scientific">Chitinophaga dinghuensis</name>
    <dbReference type="NCBI Taxonomy" id="1539050"/>
    <lineage>
        <taxon>Bacteria</taxon>
        <taxon>Pseudomonadati</taxon>
        <taxon>Bacteroidota</taxon>
        <taxon>Chitinophagia</taxon>
        <taxon>Chitinophagales</taxon>
        <taxon>Chitinophagaceae</taxon>
        <taxon>Chitinophaga</taxon>
    </lineage>
</organism>
<dbReference type="EMBL" id="QLMA01000011">
    <property type="protein sequence ID" value="RAJ73992.1"/>
    <property type="molecule type" value="Genomic_DNA"/>
</dbReference>
<feature type="domain" description="Phosphotyrosine protein phosphatase I" evidence="6">
    <location>
        <begin position="2"/>
        <end position="140"/>
    </location>
</feature>
<dbReference type="InterPro" id="IPR036196">
    <property type="entry name" value="Ptyr_pPase_sf"/>
</dbReference>
<dbReference type="SMART" id="SM00226">
    <property type="entry name" value="LMWPc"/>
    <property type="match status" value="1"/>
</dbReference>
<keyword evidence="4" id="KW-0904">Protein phosphatase</keyword>
<protein>
    <recommendedName>
        <fullName evidence="2">protein-tyrosine-phosphatase</fullName>
        <ecNumber evidence="2">3.1.3.48</ecNumber>
    </recommendedName>
</protein>
<dbReference type="InterPro" id="IPR050438">
    <property type="entry name" value="LMW_PTPase"/>
</dbReference>
<evidence type="ECO:0000256" key="2">
    <source>
        <dbReference type="ARBA" id="ARBA00013064"/>
    </source>
</evidence>
<dbReference type="CDD" id="cd16343">
    <property type="entry name" value="LMWPTP"/>
    <property type="match status" value="1"/>
</dbReference>
<accession>A0A327VIR7</accession>
<comment type="similarity">
    <text evidence="1">Belongs to the low molecular weight phosphotyrosine protein phosphatase family.</text>
</comment>
<evidence type="ECO:0000256" key="1">
    <source>
        <dbReference type="ARBA" id="ARBA00011063"/>
    </source>
</evidence>
<dbReference type="InterPro" id="IPR017867">
    <property type="entry name" value="Tyr_phospatase_low_mol_wt"/>
</dbReference>
<dbReference type="Gene3D" id="3.40.50.2300">
    <property type="match status" value="1"/>
</dbReference>
<keyword evidence="8" id="KW-1185">Reference proteome</keyword>
<sequence>MVCLGNICRSPLAEGIMRHLATEHHHRDWLIDSAGTGNWHVGDAPDRRSVKIARTNGIDISQHRGQQFNSSDFDRFDRIYVMDSSNYNNVIHQARHEADRQKVHFLLENEQEVPDPYFDDNMFAPVYTLIYKACERIVKNEQ</sequence>
<dbReference type="Proteomes" id="UP000249819">
    <property type="component" value="Unassembled WGS sequence"/>
</dbReference>
<dbReference type="SUPFAM" id="SSF52788">
    <property type="entry name" value="Phosphotyrosine protein phosphatases I"/>
    <property type="match status" value="1"/>
</dbReference>
<dbReference type="PRINTS" id="PR00719">
    <property type="entry name" value="LMWPTPASE"/>
</dbReference>
<proteinExistence type="inferred from homology"/>
<evidence type="ECO:0000256" key="3">
    <source>
        <dbReference type="ARBA" id="ARBA00022801"/>
    </source>
</evidence>
<evidence type="ECO:0000259" key="6">
    <source>
        <dbReference type="SMART" id="SM00226"/>
    </source>
</evidence>
<feature type="active site" evidence="5">
    <location>
        <position position="9"/>
    </location>
</feature>
<dbReference type="GO" id="GO:0004725">
    <property type="term" value="F:protein tyrosine phosphatase activity"/>
    <property type="evidence" value="ECO:0007669"/>
    <property type="project" value="UniProtKB-EC"/>
</dbReference>
<feature type="active site" description="Nucleophile" evidence="5">
    <location>
        <position position="3"/>
    </location>
</feature>
<reference evidence="7 8" key="1">
    <citation type="submission" date="2018-06" db="EMBL/GenBank/DDBJ databases">
        <title>Genomic Encyclopedia of Archaeal and Bacterial Type Strains, Phase II (KMG-II): from individual species to whole genera.</title>
        <authorList>
            <person name="Goeker M."/>
        </authorList>
    </citation>
    <scope>NUCLEOTIDE SEQUENCE [LARGE SCALE GENOMIC DNA]</scope>
    <source>
        <strain evidence="7 8">DSM 29821</strain>
    </source>
</reference>
<feature type="active site" description="Proton donor" evidence="5">
    <location>
        <position position="115"/>
    </location>
</feature>
<dbReference type="AlphaFoldDB" id="A0A327VIR7"/>
<comment type="caution">
    <text evidence="7">The sequence shown here is derived from an EMBL/GenBank/DDBJ whole genome shotgun (WGS) entry which is preliminary data.</text>
</comment>
<dbReference type="InterPro" id="IPR023485">
    <property type="entry name" value="Ptyr_pPase"/>
</dbReference>
<dbReference type="PANTHER" id="PTHR11717:SF7">
    <property type="entry name" value="LOW MOLECULAR WEIGHT PHOSPHOTYROSINE PROTEIN PHOSPHATASE"/>
    <property type="match status" value="1"/>
</dbReference>
<evidence type="ECO:0000313" key="8">
    <source>
        <dbReference type="Proteomes" id="UP000249819"/>
    </source>
</evidence>
<dbReference type="EC" id="3.1.3.48" evidence="2"/>
<dbReference type="Pfam" id="PF01451">
    <property type="entry name" value="LMWPc"/>
    <property type="match status" value="1"/>
</dbReference>
<dbReference type="PANTHER" id="PTHR11717">
    <property type="entry name" value="LOW MOLECULAR WEIGHT PROTEIN TYROSINE PHOSPHATASE"/>
    <property type="match status" value="1"/>
</dbReference>